<protein>
    <submittedName>
        <fullName evidence="4">Uncharacterized protein</fullName>
    </submittedName>
</protein>
<evidence type="ECO:0000256" key="2">
    <source>
        <dbReference type="SAM" id="Phobius"/>
    </source>
</evidence>
<dbReference type="AlphaFoldDB" id="D4LFC6"/>
<sequence length="419" mass="44192">MKGTKLICAALSGMLLAALAVPCSADETHTAETYEGDGFTLSYQLEDAGAAVVGCSSDAVNVTVPDTLGGKPVTSVEESAFNSCGAIETVTLPDSVTLIGDGAFFGCTTLKSIALPKSLTKIGYQAFYYCADLESINLPESMQSIGDQAFLACLKLTTVTLPASLTSLGEYAFEGCEELTEIRVDPENQIYCDLEGVLFNEDMTRLIKYPDQHAGDSYTLPDSTTAIANWAFTGAKNLVSLDLNKATEIGKDAFYICTALEQITIPEGVTALPGTTFGGCTALKQVQLPDSLTELGDYCFVNCPELKDITIPGSVSTIGNYALGFTLDTETKTTAKVDGFTIHTRVGTAAASYAKENDIHYEKQGAKTGLALVIAGGVLLLAGAVILAIRLRGDKQNDAPEAATDTPKEQETPDAPEKE</sequence>
<dbReference type="BioCyc" id="RCHA213810:RUM_RS11325-MONOMER"/>
<feature type="signal peptide" evidence="3">
    <location>
        <begin position="1"/>
        <end position="25"/>
    </location>
</feature>
<proteinExistence type="predicted"/>
<dbReference type="PANTHER" id="PTHR45661">
    <property type="entry name" value="SURFACE ANTIGEN"/>
    <property type="match status" value="1"/>
</dbReference>
<evidence type="ECO:0000313" key="5">
    <source>
        <dbReference type="Proteomes" id="UP000007054"/>
    </source>
</evidence>
<dbReference type="KEGG" id="rch:RUM_23290"/>
<dbReference type="PANTHER" id="PTHR45661:SF3">
    <property type="entry name" value="IG-LIKE DOMAIN-CONTAINING PROTEIN"/>
    <property type="match status" value="1"/>
</dbReference>
<reference evidence="4" key="1">
    <citation type="submission" date="2010-03" db="EMBL/GenBank/DDBJ databases">
        <title>The genome sequence of Ruminococcus sp. 18P13.</title>
        <authorList>
            <consortium name="metaHIT consortium -- http://www.metahit.eu/"/>
            <person name="Pajon A."/>
            <person name="Turner K."/>
            <person name="Parkhill J."/>
            <person name="Bernalier A."/>
        </authorList>
    </citation>
    <scope>NUCLEOTIDE SEQUENCE [LARGE SCALE GENOMIC DNA]</scope>
    <source>
        <strain evidence="4">Type strain: 18P13</strain>
    </source>
</reference>
<accession>D4LFC6</accession>
<keyword evidence="5" id="KW-1185">Reference proteome</keyword>
<feature type="chain" id="PRO_5003060905" evidence="3">
    <location>
        <begin position="26"/>
        <end position="419"/>
    </location>
</feature>
<dbReference type="Pfam" id="PF13306">
    <property type="entry name" value="LRR_5"/>
    <property type="match status" value="2"/>
</dbReference>
<evidence type="ECO:0000256" key="1">
    <source>
        <dbReference type="SAM" id="MobiDB-lite"/>
    </source>
</evidence>
<dbReference type="InterPro" id="IPR053139">
    <property type="entry name" value="Surface_bspA-like"/>
</dbReference>
<feature type="transmembrane region" description="Helical" evidence="2">
    <location>
        <begin position="369"/>
        <end position="389"/>
    </location>
</feature>
<dbReference type="HOGENOM" id="CLU_556521_0_0_9"/>
<dbReference type="InterPro" id="IPR026906">
    <property type="entry name" value="LRR_5"/>
</dbReference>
<dbReference type="PATRIC" id="fig|213810.4.peg.2219"/>
<dbReference type="GeneID" id="83156975"/>
<gene>
    <name evidence="4" type="ordered locus">RUM_23290</name>
</gene>
<keyword evidence="2" id="KW-0472">Membrane</keyword>
<organism evidence="4 5">
    <name type="scientific">Ruminococcus champanellensis (strain DSM 18848 / JCM 17042 / KCTC 15320 / 18P13)</name>
    <dbReference type="NCBI Taxonomy" id="213810"/>
    <lineage>
        <taxon>Bacteria</taxon>
        <taxon>Bacillati</taxon>
        <taxon>Bacillota</taxon>
        <taxon>Clostridia</taxon>
        <taxon>Eubacteriales</taxon>
        <taxon>Oscillospiraceae</taxon>
        <taxon>Ruminococcus</taxon>
    </lineage>
</organism>
<dbReference type="EMBL" id="FP929052">
    <property type="protein sequence ID" value="CBL18321.1"/>
    <property type="molecule type" value="Genomic_DNA"/>
</dbReference>
<dbReference type="InterPro" id="IPR032675">
    <property type="entry name" value="LRR_dom_sf"/>
</dbReference>
<reference evidence="4" key="2">
    <citation type="submission" date="2010-03" db="EMBL/GenBank/DDBJ databases">
        <authorList>
            <person name="Pajon A."/>
        </authorList>
    </citation>
    <scope>NUCLEOTIDE SEQUENCE</scope>
    <source>
        <strain evidence="4">Type strain: 18P13</strain>
    </source>
</reference>
<dbReference type="Proteomes" id="UP000007054">
    <property type="component" value="Chromosome"/>
</dbReference>
<dbReference type="Gene3D" id="3.80.10.10">
    <property type="entry name" value="Ribonuclease Inhibitor"/>
    <property type="match status" value="2"/>
</dbReference>
<feature type="region of interest" description="Disordered" evidence="1">
    <location>
        <begin position="396"/>
        <end position="419"/>
    </location>
</feature>
<keyword evidence="2" id="KW-0812">Transmembrane</keyword>
<dbReference type="SUPFAM" id="SSF52058">
    <property type="entry name" value="L domain-like"/>
    <property type="match status" value="1"/>
</dbReference>
<keyword evidence="3" id="KW-0732">Signal</keyword>
<dbReference type="STRING" id="213810.RUM_23290"/>
<evidence type="ECO:0000313" key="4">
    <source>
        <dbReference type="EMBL" id="CBL18321.1"/>
    </source>
</evidence>
<keyword evidence="2" id="KW-1133">Transmembrane helix</keyword>
<evidence type="ECO:0000256" key="3">
    <source>
        <dbReference type="SAM" id="SignalP"/>
    </source>
</evidence>
<feature type="compositionally biased region" description="Basic and acidic residues" evidence="1">
    <location>
        <begin position="406"/>
        <end position="419"/>
    </location>
</feature>
<dbReference type="RefSeq" id="WP_015559227.1">
    <property type="nucleotide sequence ID" value="NC_021039.1"/>
</dbReference>
<name>D4LFC6_RUMC1</name>